<evidence type="ECO:0000313" key="2">
    <source>
        <dbReference type="Proteomes" id="UP001239111"/>
    </source>
</evidence>
<dbReference type="EMBL" id="CM056741">
    <property type="protein sequence ID" value="KAJ8682705.1"/>
    <property type="molecule type" value="Genomic_DNA"/>
</dbReference>
<accession>A0ACC2PGK5</accession>
<dbReference type="Proteomes" id="UP001239111">
    <property type="component" value="Chromosome 1"/>
</dbReference>
<organism evidence="1 2">
    <name type="scientific">Eretmocerus hayati</name>
    <dbReference type="NCBI Taxonomy" id="131215"/>
    <lineage>
        <taxon>Eukaryota</taxon>
        <taxon>Metazoa</taxon>
        <taxon>Ecdysozoa</taxon>
        <taxon>Arthropoda</taxon>
        <taxon>Hexapoda</taxon>
        <taxon>Insecta</taxon>
        <taxon>Pterygota</taxon>
        <taxon>Neoptera</taxon>
        <taxon>Endopterygota</taxon>
        <taxon>Hymenoptera</taxon>
        <taxon>Apocrita</taxon>
        <taxon>Proctotrupomorpha</taxon>
        <taxon>Chalcidoidea</taxon>
        <taxon>Aphelinidae</taxon>
        <taxon>Aphelininae</taxon>
        <taxon>Eretmocerus</taxon>
    </lineage>
</organism>
<protein>
    <submittedName>
        <fullName evidence="1">Uncharacterized protein</fullName>
    </submittedName>
</protein>
<gene>
    <name evidence="1" type="ORF">QAD02_018497</name>
</gene>
<sequence>MAMDVAQIFGDYIHLLGMVVLLAKIWLTKTCAGISGKTQLLYAIVFTTRYMDTAVRHNSLYSIVMRIVYISITYCLVLSVYVIFRKTYDRKHDAFRIELLLVPCALFAPFTSSSFESWIVLKTFSEQLEALAILPQVYLVSKGKQIDSIVVSYVACLGLHRGFYLSHHIFAYIRMGELDKMAIASGLVQLVFVCDLFARNLPILKAKGGPSPQRRRSSRDHTTSRRGHRRENNSVAEQNEEVIDQLKPENRGCLPMSRLQVDLQITPSSPEKIFDPSNRVAVICSTSSLELLQTMTCYYAFMGIFLRLTDAECDGFLLHFILC</sequence>
<name>A0ACC2PGK5_9HYME</name>
<evidence type="ECO:0000313" key="1">
    <source>
        <dbReference type="EMBL" id="KAJ8682705.1"/>
    </source>
</evidence>
<proteinExistence type="predicted"/>
<keyword evidence="2" id="KW-1185">Reference proteome</keyword>
<comment type="caution">
    <text evidence="1">The sequence shown here is derived from an EMBL/GenBank/DDBJ whole genome shotgun (WGS) entry which is preliminary data.</text>
</comment>
<reference evidence="1" key="1">
    <citation type="submission" date="2023-04" db="EMBL/GenBank/DDBJ databases">
        <title>A chromosome-level genome assembly of the parasitoid wasp Eretmocerus hayati.</title>
        <authorList>
            <person name="Zhong Y."/>
            <person name="Liu S."/>
            <person name="Liu Y."/>
        </authorList>
    </citation>
    <scope>NUCLEOTIDE SEQUENCE</scope>
    <source>
        <strain evidence="1">ZJU_SS_LIU_2023</strain>
    </source>
</reference>